<organism evidence="7 8">
    <name type="scientific">Polyporus arcularius HHB13444</name>
    <dbReference type="NCBI Taxonomy" id="1314778"/>
    <lineage>
        <taxon>Eukaryota</taxon>
        <taxon>Fungi</taxon>
        <taxon>Dikarya</taxon>
        <taxon>Basidiomycota</taxon>
        <taxon>Agaricomycotina</taxon>
        <taxon>Agaricomycetes</taxon>
        <taxon>Polyporales</taxon>
        <taxon>Polyporaceae</taxon>
        <taxon>Polyporus</taxon>
    </lineage>
</organism>
<dbReference type="InterPro" id="IPR000073">
    <property type="entry name" value="AB_hydrolase_1"/>
</dbReference>
<keyword evidence="8" id="KW-1185">Reference proteome</keyword>
<dbReference type="InterPro" id="IPR029058">
    <property type="entry name" value="AB_hydrolase_fold"/>
</dbReference>
<gene>
    <name evidence="7" type="ORF">K466DRAFT_55165</name>
</gene>
<dbReference type="GO" id="GO:0003677">
    <property type="term" value="F:DNA binding"/>
    <property type="evidence" value="ECO:0007669"/>
    <property type="project" value="UniProtKB-KW"/>
</dbReference>
<dbReference type="InterPro" id="IPR050266">
    <property type="entry name" value="AB_hydrolase_sf"/>
</dbReference>
<dbReference type="PANTHER" id="PTHR43798:SF33">
    <property type="entry name" value="HYDROLASE, PUTATIVE (AFU_ORTHOLOGUE AFUA_2G14860)-RELATED"/>
    <property type="match status" value="1"/>
</dbReference>
<evidence type="ECO:0000256" key="5">
    <source>
        <dbReference type="ARBA" id="ARBA00023242"/>
    </source>
</evidence>
<evidence type="ECO:0000259" key="6">
    <source>
        <dbReference type="Pfam" id="PF12697"/>
    </source>
</evidence>
<keyword evidence="3" id="KW-0238">DNA-binding</keyword>
<reference evidence="7 8" key="1">
    <citation type="journal article" date="2019" name="Nat. Ecol. Evol.">
        <title>Megaphylogeny resolves global patterns of mushroom evolution.</title>
        <authorList>
            <person name="Varga T."/>
            <person name="Krizsan K."/>
            <person name="Foldi C."/>
            <person name="Dima B."/>
            <person name="Sanchez-Garcia M."/>
            <person name="Sanchez-Ramirez S."/>
            <person name="Szollosi G.J."/>
            <person name="Szarkandi J.G."/>
            <person name="Papp V."/>
            <person name="Albert L."/>
            <person name="Andreopoulos W."/>
            <person name="Angelini C."/>
            <person name="Antonin V."/>
            <person name="Barry K.W."/>
            <person name="Bougher N.L."/>
            <person name="Buchanan P."/>
            <person name="Buyck B."/>
            <person name="Bense V."/>
            <person name="Catcheside P."/>
            <person name="Chovatia M."/>
            <person name="Cooper J."/>
            <person name="Damon W."/>
            <person name="Desjardin D."/>
            <person name="Finy P."/>
            <person name="Geml J."/>
            <person name="Haridas S."/>
            <person name="Hughes K."/>
            <person name="Justo A."/>
            <person name="Karasinski D."/>
            <person name="Kautmanova I."/>
            <person name="Kiss B."/>
            <person name="Kocsube S."/>
            <person name="Kotiranta H."/>
            <person name="LaButti K.M."/>
            <person name="Lechner B.E."/>
            <person name="Liimatainen K."/>
            <person name="Lipzen A."/>
            <person name="Lukacs Z."/>
            <person name="Mihaltcheva S."/>
            <person name="Morgado L.N."/>
            <person name="Niskanen T."/>
            <person name="Noordeloos M.E."/>
            <person name="Ohm R.A."/>
            <person name="Ortiz-Santana B."/>
            <person name="Ovrebo C."/>
            <person name="Racz N."/>
            <person name="Riley R."/>
            <person name="Savchenko A."/>
            <person name="Shiryaev A."/>
            <person name="Soop K."/>
            <person name="Spirin V."/>
            <person name="Szebenyi C."/>
            <person name="Tomsovsky M."/>
            <person name="Tulloss R.E."/>
            <person name="Uehling J."/>
            <person name="Grigoriev I.V."/>
            <person name="Vagvolgyi C."/>
            <person name="Papp T."/>
            <person name="Martin F.M."/>
            <person name="Miettinen O."/>
            <person name="Hibbett D.S."/>
            <person name="Nagy L.G."/>
        </authorList>
    </citation>
    <scope>NUCLEOTIDE SEQUENCE [LARGE SCALE GENOMIC DNA]</scope>
    <source>
        <strain evidence="7 8">HHB13444</strain>
    </source>
</reference>
<dbReference type="PANTHER" id="PTHR43798">
    <property type="entry name" value="MONOACYLGLYCEROL LIPASE"/>
    <property type="match status" value="1"/>
</dbReference>
<protein>
    <submittedName>
        <fullName evidence="7">Alpha/beta-hydrolase</fullName>
    </submittedName>
</protein>
<dbReference type="GO" id="GO:0016787">
    <property type="term" value="F:hydrolase activity"/>
    <property type="evidence" value="ECO:0007669"/>
    <property type="project" value="UniProtKB-KW"/>
</dbReference>
<keyword evidence="7" id="KW-0378">Hydrolase</keyword>
<dbReference type="EMBL" id="ML211097">
    <property type="protein sequence ID" value="TFK88845.1"/>
    <property type="molecule type" value="Genomic_DNA"/>
</dbReference>
<evidence type="ECO:0000313" key="7">
    <source>
        <dbReference type="EMBL" id="TFK88845.1"/>
    </source>
</evidence>
<dbReference type="AlphaFoldDB" id="A0A5C3PGG4"/>
<sequence length="316" mass="34780">MPSSFTESPQRVRTLTSPDGTKIWAESAGDASRPAIVFVHGLSCTALGWDEQFADAGLRESFHLVRYEMRGHGRSGKPLEEKDYESLKIAQDFRTVCEAFGVVKPFMAGWSLGGTSIAAAITGCSGLHAACLTLSRLAGSIVVDVVTAYGPDCISGVIYIGGSILALHYHPACRHPVMTKLFPAITSLASDDLSAGAEEFVDSCVKAPLTFPAKLLFMGGFIMQPRAARYWSLKRLQDHTVWERTAGHLPVLVIQGKEDQHCLYETMISIAKRIYDDVEVHLMDGIGHSPHFESPIETNRVIYNWVKRKTERRAKL</sequence>
<dbReference type="GO" id="GO:0016020">
    <property type="term" value="C:membrane"/>
    <property type="evidence" value="ECO:0007669"/>
    <property type="project" value="TreeGrafter"/>
</dbReference>
<dbReference type="Gene3D" id="3.40.50.1820">
    <property type="entry name" value="alpha/beta hydrolase"/>
    <property type="match status" value="1"/>
</dbReference>
<keyword evidence="4" id="KW-0804">Transcription</keyword>
<dbReference type="InterPro" id="IPR001289">
    <property type="entry name" value="NFYA"/>
</dbReference>
<evidence type="ECO:0000256" key="4">
    <source>
        <dbReference type="ARBA" id="ARBA00023163"/>
    </source>
</evidence>
<dbReference type="PROSITE" id="PS51152">
    <property type="entry name" value="NFYA_HAP2_2"/>
    <property type="match status" value="1"/>
</dbReference>
<dbReference type="STRING" id="1314778.A0A5C3PGG4"/>
<evidence type="ECO:0000256" key="3">
    <source>
        <dbReference type="ARBA" id="ARBA00023125"/>
    </source>
</evidence>
<keyword evidence="2" id="KW-0805">Transcription regulation</keyword>
<evidence type="ECO:0000256" key="1">
    <source>
        <dbReference type="ARBA" id="ARBA00004123"/>
    </source>
</evidence>
<dbReference type="Proteomes" id="UP000308197">
    <property type="component" value="Unassembled WGS sequence"/>
</dbReference>
<accession>A0A5C3PGG4</accession>
<keyword evidence="5" id="KW-0539">Nucleus</keyword>
<proteinExistence type="predicted"/>
<name>A0A5C3PGG4_9APHY</name>
<dbReference type="GO" id="GO:0005634">
    <property type="term" value="C:nucleus"/>
    <property type="evidence" value="ECO:0007669"/>
    <property type="project" value="UniProtKB-SubCell"/>
</dbReference>
<dbReference type="GO" id="GO:0003700">
    <property type="term" value="F:DNA-binding transcription factor activity"/>
    <property type="evidence" value="ECO:0007669"/>
    <property type="project" value="InterPro"/>
</dbReference>
<dbReference type="InParanoid" id="A0A5C3PGG4"/>
<evidence type="ECO:0000256" key="2">
    <source>
        <dbReference type="ARBA" id="ARBA00023015"/>
    </source>
</evidence>
<dbReference type="Pfam" id="PF12697">
    <property type="entry name" value="Abhydrolase_6"/>
    <property type="match status" value="1"/>
</dbReference>
<dbReference type="SUPFAM" id="SSF53474">
    <property type="entry name" value="alpha/beta-Hydrolases"/>
    <property type="match status" value="1"/>
</dbReference>
<evidence type="ECO:0000313" key="8">
    <source>
        <dbReference type="Proteomes" id="UP000308197"/>
    </source>
</evidence>
<feature type="domain" description="AB hydrolase-1" evidence="6">
    <location>
        <begin position="36"/>
        <end position="298"/>
    </location>
</feature>
<comment type="subcellular location">
    <subcellularLocation>
        <location evidence="1">Nucleus</location>
    </subcellularLocation>
</comment>